<keyword evidence="3" id="KW-0677">Repeat</keyword>
<dbReference type="Pfam" id="PF23123">
    <property type="entry name" value="WDR72_alpha-sol"/>
    <property type="match status" value="1"/>
</dbReference>
<feature type="region of interest" description="Disordered" evidence="5">
    <location>
        <begin position="1"/>
        <end position="37"/>
    </location>
</feature>
<comment type="caution">
    <text evidence="7">The sequence shown here is derived from an EMBL/GenBank/DDBJ whole genome shotgun (WGS) entry which is preliminary data.</text>
</comment>
<feature type="repeat" description="WD" evidence="4">
    <location>
        <begin position="250"/>
        <end position="291"/>
    </location>
</feature>
<feature type="repeat" description="WD" evidence="4">
    <location>
        <begin position="295"/>
        <end position="339"/>
    </location>
</feature>
<evidence type="ECO:0000256" key="4">
    <source>
        <dbReference type="PROSITE-ProRule" id="PRU00221"/>
    </source>
</evidence>
<dbReference type="SMART" id="SM00320">
    <property type="entry name" value="WD40"/>
    <property type="match status" value="7"/>
</dbReference>
<dbReference type="EMBL" id="JAEMGP010000007">
    <property type="protein sequence ID" value="KAG5206667.1"/>
    <property type="molecule type" value="Genomic_DNA"/>
</dbReference>
<evidence type="ECO:0000256" key="1">
    <source>
        <dbReference type="ARBA" id="ARBA00022553"/>
    </source>
</evidence>
<dbReference type="Pfam" id="PF00400">
    <property type="entry name" value="WD40"/>
    <property type="match status" value="3"/>
</dbReference>
<reference evidence="7 8" key="1">
    <citation type="submission" date="2020-12" db="EMBL/GenBank/DDBJ databases">
        <title>De novo assembly of Tibetan sheep genome.</title>
        <authorList>
            <person name="Li X."/>
        </authorList>
    </citation>
    <scope>NUCLEOTIDE SEQUENCE [LARGE SCALE GENOMIC DNA]</scope>
    <source>
        <tissue evidence="7">Heart</tissue>
    </source>
</reference>
<feature type="compositionally biased region" description="Pro residues" evidence="5">
    <location>
        <begin position="10"/>
        <end position="33"/>
    </location>
</feature>
<dbReference type="FunFam" id="2.130.10.10:FF:000247">
    <property type="entry name" value="WD repeat-containing protein 72"/>
    <property type="match status" value="1"/>
</dbReference>
<dbReference type="GO" id="GO:0005737">
    <property type="term" value="C:cytoplasm"/>
    <property type="evidence" value="ECO:0007669"/>
    <property type="project" value="TreeGrafter"/>
</dbReference>
<evidence type="ECO:0000313" key="8">
    <source>
        <dbReference type="Proteomes" id="UP000664991"/>
    </source>
</evidence>
<dbReference type="PROSITE" id="PS50082">
    <property type="entry name" value="WD_REPEATS_2"/>
    <property type="match status" value="3"/>
</dbReference>
<dbReference type="GO" id="GO:0072659">
    <property type="term" value="P:protein localization to plasma membrane"/>
    <property type="evidence" value="ECO:0007669"/>
    <property type="project" value="TreeGrafter"/>
</dbReference>
<dbReference type="Gene3D" id="2.130.10.10">
    <property type="entry name" value="YVTN repeat-like/Quinoprotein amine dehydrogenase"/>
    <property type="match status" value="2"/>
</dbReference>
<dbReference type="PROSITE" id="PS00678">
    <property type="entry name" value="WD_REPEATS_1"/>
    <property type="match status" value="1"/>
</dbReference>
<dbReference type="InterPro" id="IPR057848">
    <property type="entry name" value="WDR72_alpha-sol"/>
</dbReference>
<dbReference type="PANTHER" id="PTHR44099:SF2">
    <property type="entry name" value="WD REPEAT-CONTAINING PROTEIN 72"/>
    <property type="match status" value="1"/>
</dbReference>
<feature type="repeat" description="WD" evidence="4">
    <location>
        <begin position="791"/>
        <end position="832"/>
    </location>
</feature>
<protein>
    <recommendedName>
        <fullName evidence="6">WDR72-like alpha-solenoid domain-containing protein</fullName>
    </recommendedName>
</protein>
<evidence type="ECO:0000259" key="6">
    <source>
        <dbReference type="Pfam" id="PF23123"/>
    </source>
</evidence>
<organism evidence="7 8">
    <name type="scientific">Ovis aries</name>
    <name type="common">Sheep</name>
    <dbReference type="NCBI Taxonomy" id="9940"/>
    <lineage>
        <taxon>Eukaryota</taxon>
        <taxon>Metazoa</taxon>
        <taxon>Chordata</taxon>
        <taxon>Craniata</taxon>
        <taxon>Vertebrata</taxon>
        <taxon>Euteleostomi</taxon>
        <taxon>Mammalia</taxon>
        <taxon>Eutheria</taxon>
        <taxon>Laurasiatheria</taxon>
        <taxon>Artiodactyla</taxon>
        <taxon>Ruminantia</taxon>
        <taxon>Pecora</taxon>
        <taxon>Bovidae</taxon>
        <taxon>Caprinae</taxon>
        <taxon>Ovis</taxon>
    </lineage>
</organism>
<evidence type="ECO:0000256" key="2">
    <source>
        <dbReference type="ARBA" id="ARBA00022574"/>
    </source>
</evidence>
<gene>
    <name evidence="7" type="ORF">JEQ12_018240</name>
</gene>
<keyword evidence="2 4" id="KW-0853">WD repeat</keyword>
<evidence type="ECO:0000313" key="7">
    <source>
        <dbReference type="EMBL" id="KAG5206667.1"/>
    </source>
</evidence>
<dbReference type="InterPro" id="IPR015943">
    <property type="entry name" value="WD40/YVTN_repeat-like_dom_sf"/>
</dbReference>
<keyword evidence="1" id="KW-0597">Phosphoprotein</keyword>
<feature type="domain" description="WDR72-like alpha-solenoid" evidence="6">
    <location>
        <begin position="1107"/>
        <end position="1324"/>
    </location>
</feature>
<dbReference type="Proteomes" id="UP000664991">
    <property type="component" value="Unassembled WGS sequence"/>
</dbReference>
<dbReference type="InterPro" id="IPR001680">
    <property type="entry name" value="WD40_rpt"/>
</dbReference>
<proteinExistence type="predicted"/>
<dbReference type="PANTHER" id="PTHR44099">
    <property type="entry name" value="RABCONNECTIN-3B, ISOFORM A"/>
    <property type="match status" value="1"/>
</dbReference>
<sequence length="1379" mass="154162">MQHRRCDPQAPLPRAPRLLLPPPPPPPPPPPLHPAATLGRATAPALRRCAVASASNSVVTLATQLRKGSQPAVNEHCNTGMEQSASCKFVCFMRHMTVNQFAKVSASLAGYKEGRQGHSDKKLQQQGSKSVLDTRLITDECTADTDHRVRCKDLFLYLPYDKKCHQEVLALVITPAIISYGFFGYSVHTSSGTALQSYSNLHLPMAPKLSLTHLALIPTSILPKYATLFQDILGSLTMRSSLQAVALWGKKAPPHSITAIMITDDQQMIVTGSQEGQLCLWNLSSELQISAKELLFGHSASVMCLARARDFSKQPFVVSAAENGEMCVWNVTNGQCVEKAILPYRHTAICYYHCSSRMTGEGWLLCCGEYQDVLIIDAKSLVIIHTFVSTQSPDWINCICIVHSMTIQEDSLLAVSVAGELKVWELSSSINSIQEKQDVYEKESKFLNSLNCRAIRFCTYTERLLLVVFSKCWKVYDYCDFSLLWTEVSGSGQFFAGGEVLAAHRVIIWTEDGHSYIYQLLNSGLSKSIYPADGTLLKETIYPHLLCSTSVQENKLDQSLPFVMGYMNERKEPFYKILFSGEVSGRITLWHIPDVPVSKFDGSPREIPITTTWTLQDNFDKHYTTSQSISDYFSGFKDENETAVVTSSEYVPSLDKLICGCEDGTIFITQALSAAKAGLLEGGSLLKGSLPQKVLKGHHHSVTSLLYPHGLSSKLDQSWLVSGDQDSWVILWNIFTEEILHKFFLQAGLVTSLLMSPENFKLRSYQVICCVCSDHSVALLHLEGRRCLLSARKHLFPVRMIKWHPIENFLIVGCTDDSVYIWEIETGTLERHETGERAKIILNCCDDSQLPKPESILPVASETHKHKSVEQRSSSLSQFGSIPYPGLQVESSCKVADAKSFSGPFNVLLVKTKWSNIGFHILLFDLESLLELLLPTPICDVDPSNSFYCSEILRRAKSTVEKTTLTLKRNKTVCGPLSMEAHAKPVGESPAQEDNAIKLLGENDGIKKQKKIKSFKKMHPKQSRKVDASLTIDTAKLLLSCLLPWGVDKELDNLCIKHLNILKLQGPVSLGLAANEDHFSLMLPGWDLYNTEMKKDYSKVNLFSRKVLDLSDKYTSTFPNHSGMPKGLENNSDSLQESNTIVYLLSKLFLVNQLVSMPLELAYGMDSAFKIESVHNKMKSPGNDILNISSFYSYLRNGKSESHLPEADVSFLKLISCWRDQSVQVTEAIQAVLLAEVQKHMKTLRKTPVNSELESVAKNGDYEMMQMLPKIEWAKEPELQCTTDTFPLQTPVSSVKHDSNSNSANFQDTEDMPDRCVLEESESPVLNNKYIYYIIFNEYVSCSNGTQKVKTKSFFYSSTVQEYCIGYCSLQVNESIIYG</sequence>
<evidence type="ECO:0000256" key="3">
    <source>
        <dbReference type="ARBA" id="ARBA00022737"/>
    </source>
</evidence>
<name>A0A836A0Z4_SHEEP</name>
<evidence type="ECO:0000256" key="5">
    <source>
        <dbReference type="SAM" id="MobiDB-lite"/>
    </source>
</evidence>
<dbReference type="PROSITE" id="PS50294">
    <property type="entry name" value="WD_REPEATS_REGION"/>
    <property type="match status" value="1"/>
</dbReference>
<dbReference type="SUPFAM" id="SSF50978">
    <property type="entry name" value="WD40 repeat-like"/>
    <property type="match status" value="1"/>
</dbReference>
<dbReference type="SUPFAM" id="SSF101447">
    <property type="entry name" value="Formin homology 2 domain (FH2 domain)"/>
    <property type="match status" value="1"/>
</dbReference>
<dbReference type="InterPro" id="IPR036322">
    <property type="entry name" value="WD40_repeat_dom_sf"/>
</dbReference>
<dbReference type="InterPro" id="IPR019775">
    <property type="entry name" value="WD40_repeat_CS"/>
</dbReference>
<accession>A0A836A0Z4</accession>
<dbReference type="InterPro" id="IPR049916">
    <property type="entry name" value="WDR72-like"/>
</dbReference>
<dbReference type="SUPFAM" id="SSF101908">
    <property type="entry name" value="Putative isomerase YbhE"/>
    <property type="match status" value="1"/>
</dbReference>